<protein>
    <recommendedName>
        <fullName evidence="11">Protein-tyrosine-phosphatase</fullName>
    </recommendedName>
</protein>
<evidence type="ECO:0000256" key="3">
    <source>
        <dbReference type="ARBA" id="ARBA00022801"/>
    </source>
</evidence>
<evidence type="ECO:0000256" key="2">
    <source>
        <dbReference type="ARBA" id="ARBA00022729"/>
    </source>
</evidence>
<accession>A0A564Z925</accession>
<organism evidence="9 10">
    <name type="scientific">Hymenolepis diminuta</name>
    <name type="common">Rat tapeworm</name>
    <dbReference type="NCBI Taxonomy" id="6216"/>
    <lineage>
        <taxon>Eukaryota</taxon>
        <taxon>Metazoa</taxon>
        <taxon>Spiralia</taxon>
        <taxon>Lophotrochozoa</taxon>
        <taxon>Platyhelminthes</taxon>
        <taxon>Cestoda</taxon>
        <taxon>Eucestoda</taxon>
        <taxon>Cyclophyllidea</taxon>
        <taxon>Hymenolepididae</taxon>
        <taxon>Hymenolepis</taxon>
    </lineage>
</organism>
<dbReference type="SUPFAM" id="SSF49265">
    <property type="entry name" value="Fibronectin type III"/>
    <property type="match status" value="1"/>
</dbReference>
<dbReference type="PROSITE" id="PS00383">
    <property type="entry name" value="TYR_PHOSPHATASE_1"/>
    <property type="match status" value="1"/>
</dbReference>
<dbReference type="SMART" id="SM00404">
    <property type="entry name" value="PTPc_motif"/>
    <property type="match status" value="1"/>
</dbReference>
<dbReference type="PROSITE" id="PS50056">
    <property type="entry name" value="TYR_PHOSPHATASE_2"/>
    <property type="match status" value="1"/>
</dbReference>
<dbReference type="CDD" id="cd00047">
    <property type="entry name" value="PTPc"/>
    <property type="match status" value="1"/>
</dbReference>
<keyword evidence="2" id="KW-0732">Signal</keyword>
<dbReference type="InterPro" id="IPR036116">
    <property type="entry name" value="FN3_sf"/>
</dbReference>
<keyword evidence="10" id="KW-1185">Reference proteome</keyword>
<dbReference type="SMART" id="SM00194">
    <property type="entry name" value="PTPc"/>
    <property type="match status" value="1"/>
</dbReference>
<dbReference type="InterPro" id="IPR029021">
    <property type="entry name" value="Prot-tyrosine_phosphatase-like"/>
</dbReference>
<dbReference type="Gene3D" id="3.90.190.10">
    <property type="entry name" value="Protein tyrosine phosphatase superfamily"/>
    <property type="match status" value="1"/>
</dbReference>
<evidence type="ECO:0000259" key="7">
    <source>
        <dbReference type="PROSITE" id="PS50055"/>
    </source>
</evidence>
<dbReference type="PANTHER" id="PTHR19134">
    <property type="entry name" value="RECEPTOR-TYPE TYROSINE-PROTEIN PHOSPHATASE"/>
    <property type="match status" value="1"/>
</dbReference>
<evidence type="ECO:0000256" key="4">
    <source>
        <dbReference type="ARBA" id="ARBA00023136"/>
    </source>
</evidence>
<proteinExistence type="predicted"/>
<dbReference type="InterPro" id="IPR016130">
    <property type="entry name" value="Tyr_Pase_AS"/>
</dbReference>
<reference evidence="9 10" key="1">
    <citation type="submission" date="2019-07" db="EMBL/GenBank/DDBJ databases">
        <authorList>
            <person name="Jastrzebski P J."/>
            <person name="Paukszto L."/>
            <person name="Jastrzebski P J."/>
        </authorList>
    </citation>
    <scope>NUCLEOTIDE SEQUENCE [LARGE SCALE GENOMIC DNA]</scope>
    <source>
        <strain evidence="9 10">WMS-il1</strain>
    </source>
</reference>
<dbReference type="InterPro" id="IPR000387">
    <property type="entry name" value="Tyr_Pase_dom"/>
</dbReference>
<dbReference type="SUPFAM" id="SSF52799">
    <property type="entry name" value="(Phosphotyrosine protein) phosphatases II"/>
    <property type="match status" value="1"/>
</dbReference>
<dbReference type="InterPro" id="IPR003961">
    <property type="entry name" value="FN3_dom"/>
</dbReference>
<name>A0A564Z925_HYMDI</name>
<dbReference type="InterPro" id="IPR003595">
    <property type="entry name" value="Tyr_Pase_cat"/>
</dbReference>
<sequence>MQDTLWSRNTFCVDKMTPGSTYQLCVAPEDCQNSWSCKSFTTFVKESSSPSLYDLNVTTEGKDHNWIQLSWPPPKIKRPLSPPVGYIVLVTNPESCLEKTVYYQAPWVTETESLQIIKRSSELSLNRGCFGKSAAPTEGKLDGYWPDFPGSRRSTWVNGWNTAEVDEQGPIGLFAVTIDNLQAHKAYQFEIHPVVYPAIDVVLRPATITASTSAIDSEVRIESRGDNVKINSRSYTNFVVSEIGAFSIHCEQNRPIYKNGAAERLCNKSDNIVINDLVIPLTPGGMYRISIGFIEKVFQIPASKISFQPHMEAMAISSNLISLKLLNLNTAAPNPPAFITRICQTDDATYCRKEPLYVEAVGAYSLHEGRSVWRHNPSDNSFSLNAHINGTEKSNLFALLYAYYGNEEVLLYKTKVGTRKQNCKNWCIWPAGDWSNTKGRAFGVYENSFTRYSERGRQCTDKCLPLQEAIDGESGCTHKNGYQDLCNIPVCSNVAPIGCVTDTEYNAGMTWISAEWKNPRESVNPAPNYLVLVTSDSKGEPCRVYGENTNIPNLPPFIQTTVRSCSNRMSKLLSQSSVNITDLIQNTTYNIFIIPYLADGRIGAVLERSTNTRLAPPCQVEDVKISRSGNNVTLKWNTKVKRDCGLPTSLSVNISNAMKPIQLLEASQNISFTHPFEFCHKYIWQFQFENAAGRTMYPESKTIFTEYPDIKETLPTIFYRSPDLGASYTSHHRFCEYIYALRWGVWPSINNCEINPGNSISQNSIKLPALEEGLVYRFSARVQPSKGQSGCGTNAFASNWSETLIFYTEMSKSEVKTHNKTVTAYVPKTEEDDAENFGCLLPQTDYSGQNELRFVENNNPKTENTSVCIIVDWTVEPRSASSLLGYILEIDRQGNNSCRIIWIPCKDCFQSSGLSNVLPEVTETINQIEFSCLGSQSGFLKKAERLKAPLYKTTTRLLMGFQSSSSQKDNFHGVVKVHAIKMGSVHLIMEQTWQTNAQVVLSRTGMHIGIAAILGSLSILAIVILIVVKWKRRVVRSDPYMKEQSEDEFVSAARESARKLQSILVTRLKKAPSPIKLSNFVETVAKYAENEYATLRDEYKTCVSYAAAQQEEKGLTMVVGAHPENRLRNRCNDIFPYDQNRFKLHKEYALKDLCHEEINIPNAETIAMIAMSDYVNASVIPSSLPHHRISCMDDKNDSKGPGVYIAAQAPKEHSVGLFWQAIWDSDVRLIVMLTRLNEQNKEKCWPYWPRKQTAENEDVGETDKNDLCSVIYGNISVTLQSSEPGICHIRRVFAIRNMTDDSCIPRRIIQLQMTSWSDFMVPRKDDFSIFLRKYWDDLASVSSRSSVPVMVHCSAGVGRTGTFIAIDMLARYIRSLMLSAKQNGLMNGKDSEESILNEAIYANLTDSGKSILLQNRSTLAKCASNIDVFQTILWIRSQRMKAVEQDTQYIFIFDFLSYYIQHLTGEAEMFDDNV</sequence>
<keyword evidence="6" id="KW-1133">Transmembrane helix</keyword>
<evidence type="ECO:0000259" key="8">
    <source>
        <dbReference type="PROSITE" id="PS50056"/>
    </source>
</evidence>
<feature type="domain" description="Tyrosine specific protein phosphatases" evidence="8">
    <location>
        <begin position="1325"/>
        <end position="1450"/>
    </location>
</feature>
<dbReference type="GO" id="GO:0004725">
    <property type="term" value="F:protein tyrosine phosphatase activity"/>
    <property type="evidence" value="ECO:0007669"/>
    <property type="project" value="UniProtKB-EC"/>
</dbReference>
<dbReference type="GO" id="GO:0016020">
    <property type="term" value="C:membrane"/>
    <property type="evidence" value="ECO:0007669"/>
    <property type="project" value="UniProtKB-SubCell"/>
</dbReference>
<dbReference type="PROSITE" id="PS50055">
    <property type="entry name" value="TYR_PHOSPHATASE_PTP"/>
    <property type="match status" value="1"/>
</dbReference>
<evidence type="ECO:0000313" key="9">
    <source>
        <dbReference type="EMBL" id="VUZ55543.1"/>
    </source>
</evidence>
<dbReference type="InterPro" id="IPR050348">
    <property type="entry name" value="Protein-Tyr_Phosphatase"/>
</dbReference>
<dbReference type="Proteomes" id="UP000321570">
    <property type="component" value="Unassembled WGS sequence"/>
</dbReference>
<keyword evidence="4 6" id="KW-0472">Membrane</keyword>
<dbReference type="InterPro" id="IPR000242">
    <property type="entry name" value="PTP_cat"/>
</dbReference>
<feature type="domain" description="Tyrosine-protein phosphatase" evidence="7">
    <location>
        <begin position="1095"/>
        <end position="1459"/>
    </location>
</feature>
<feature type="transmembrane region" description="Helical" evidence="6">
    <location>
        <begin position="1006"/>
        <end position="1028"/>
    </location>
</feature>
<dbReference type="PRINTS" id="PR00700">
    <property type="entry name" value="PRTYPHPHTASE"/>
</dbReference>
<dbReference type="SMART" id="SM00060">
    <property type="entry name" value="FN3"/>
    <property type="match status" value="2"/>
</dbReference>
<evidence type="ECO:0000256" key="6">
    <source>
        <dbReference type="SAM" id="Phobius"/>
    </source>
</evidence>
<evidence type="ECO:0000256" key="1">
    <source>
        <dbReference type="ARBA" id="ARBA00004167"/>
    </source>
</evidence>
<comment type="subcellular location">
    <subcellularLocation>
        <location evidence="1">Membrane</location>
        <topology evidence="1">Single-pass membrane protein</topology>
    </subcellularLocation>
</comment>
<evidence type="ECO:0000313" key="10">
    <source>
        <dbReference type="Proteomes" id="UP000321570"/>
    </source>
</evidence>
<keyword evidence="6" id="KW-0812">Transmembrane</keyword>
<evidence type="ECO:0008006" key="11">
    <source>
        <dbReference type="Google" id="ProtNLM"/>
    </source>
</evidence>
<gene>
    <name evidence="9" type="ORF">WMSIL1_LOCUS13334</name>
</gene>
<dbReference type="EMBL" id="CABIJS010000694">
    <property type="protein sequence ID" value="VUZ55543.1"/>
    <property type="molecule type" value="Genomic_DNA"/>
</dbReference>
<comment type="catalytic activity">
    <reaction evidence="5">
        <text>O-phospho-L-tyrosyl-[protein] + H2O = L-tyrosyl-[protein] + phosphate</text>
        <dbReference type="Rhea" id="RHEA:10684"/>
        <dbReference type="Rhea" id="RHEA-COMP:10136"/>
        <dbReference type="Rhea" id="RHEA-COMP:20101"/>
        <dbReference type="ChEBI" id="CHEBI:15377"/>
        <dbReference type="ChEBI" id="CHEBI:43474"/>
        <dbReference type="ChEBI" id="CHEBI:46858"/>
        <dbReference type="ChEBI" id="CHEBI:61978"/>
        <dbReference type="EC" id="3.1.3.48"/>
    </reaction>
</comment>
<evidence type="ECO:0000256" key="5">
    <source>
        <dbReference type="ARBA" id="ARBA00051722"/>
    </source>
</evidence>
<dbReference type="PANTHER" id="PTHR19134:SF531">
    <property type="entry name" value="TYROSINE-PROTEIN PHOSPHATASE LAR"/>
    <property type="match status" value="1"/>
</dbReference>
<dbReference type="Pfam" id="PF00102">
    <property type="entry name" value="Y_phosphatase"/>
    <property type="match status" value="1"/>
</dbReference>
<keyword evidence="3" id="KW-0378">Hydrolase</keyword>